<dbReference type="Pfam" id="PF11396">
    <property type="entry name" value="PepSY_like"/>
    <property type="match status" value="1"/>
</dbReference>
<feature type="domain" description="Putative beta-lactamase-inhibitor-like PepSY-like" evidence="2">
    <location>
        <begin position="54"/>
        <end position="140"/>
    </location>
</feature>
<dbReference type="AlphaFoldDB" id="A0A1H3WHI9"/>
<evidence type="ECO:0000313" key="4">
    <source>
        <dbReference type="Proteomes" id="UP000198820"/>
    </source>
</evidence>
<protein>
    <submittedName>
        <fullName evidence="3">Putative beta-lactamase-inhibitor-like, PepSY-like</fullName>
    </submittedName>
</protein>
<dbReference type="Gene3D" id="3.10.450.360">
    <property type="match status" value="1"/>
</dbReference>
<reference evidence="3 4" key="1">
    <citation type="submission" date="2016-10" db="EMBL/GenBank/DDBJ databases">
        <authorList>
            <person name="de Groot N.N."/>
        </authorList>
    </citation>
    <scope>NUCLEOTIDE SEQUENCE [LARGE SCALE GENOMIC DNA]</scope>
    <source>
        <strain evidence="3 4">DSM 23581</strain>
    </source>
</reference>
<dbReference type="Proteomes" id="UP000198820">
    <property type="component" value="Unassembled WGS sequence"/>
</dbReference>
<proteinExistence type="predicted"/>
<dbReference type="InterPro" id="IPR021533">
    <property type="entry name" value="PepSY-like"/>
</dbReference>
<organism evidence="3 4">
    <name type="scientific">Psychroflexus halocasei</name>
    <dbReference type="NCBI Taxonomy" id="908615"/>
    <lineage>
        <taxon>Bacteria</taxon>
        <taxon>Pseudomonadati</taxon>
        <taxon>Bacteroidota</taxon>
        <taxon>Flavobacteriia</taxon>
        <taxon>Flavobacteriales</taxon>
        <taxon>Flavobacteriaceae</taxon>
        <taxon>Psychroflexus</taxon>
    </lineage>
</organism>
<evidence type="ECO:0000259" key="2">
    <source>
        <dbReference type="Pfam" id="PF11396"/>
    </source>
</evidence>
<keyword evidence="4" id="KW-1185">Reference proteome</keyword>
<dbReference type="RefSeq" id="WP_093238829.1">
    <property type="nucleotide sequence ID" value="NZ_FNQF01000002.1"/>
</dbReference>
<dbReference type="STRING" id="908615.SAMN05421540_1024"/>
<dbReference type="EMBL" id="FNQF01000002">
    <property type="protein sequence ID" value="SDZ86573.1"/>
    <property type="molecule type" value="Genomic_DNA"/>
</dbReference>
<keyword evidence="1" id="KW-0732">Signal</keyword>
<name>A0A1H3WHI9_9FLAO</name>
<accession>A0A1H3WHI9</accession>
<feature type="signal peptide" evidence="1">
    <location>
        <begin position="1"/>
        <end position="19"/>
    </location>
</feature>
<dbReference type="SUPFAM" id="SSF160574">
    <property type="entry name" value="BT0923-like"/>
    <property type="match status" value="1"/>
</dbReference>
<evidence type="ECO:0000313" key="3">
    <source>
        <dbReference type="EMBL" id="SDZ86573.1"/>
    </source>
</evidence>
<evidence type="ECO:0000256" key="1">
    <source>
        <dbReference type="SAM" id="SignalP"/>
    </source>
</evidence>
<feature type="chain" id="PRO_5011650607" evidence="1">
    <location>
        <begin position="20"/>
        <end position="141"/>
    </location>
</feature>
<sequence length="141" mass="16523">MKTIQFIAILLFATTFVQAQDINENQVPSVVLNTFKTEFPKASDVEWEMKGDQFQVEFEIGYFSDYEAWFKATGEMLYYEEEISKRKLPEAVKNTVQQKYDAYRIDDVKKINKKGEISYAIELEKGREEINIIINENGQIK</sequence>
<gene>
    <name evidence="3" type="ORF">SAMN05421540_1024</name>
</gene>